<evidence type="ECO:0000256" key="1">
    <source>
        <dbReference type="ARBA" id="ARBA00009809"/>
    </source>
</evidence>
<dbReference type="InterPro" id="IPR017853">
    <property type="entry name" value="GH"/>
</dbReference>
<dbReference type="OrthoDB" id="9813184at2"/>
<keyword evidence="3 5" id="KW-0326">Glycosidase</keyword>
<feature type="domain" description="Beta-galactosidase galactose-binding" evidence="10">
    <location>
        <begin position="538"/>
        <end position="594"/>
    </location>
</feature>
<dbReference type="PRINTS" id="PR00742">
    <property type="entry name" value="GLHYDRLASE35"/>
</dbReference>
<keyword evidence="2 5" id="KW-0378">Hydrolase</keyword>
<dbReference type="InterPro" id="IPR008979">
    <property type="entry name" value="Galactose-bd-like_sf"/>
</dbReference>
<evidence type="ECO:0000259" key="8">
    <source>
        <dbReference type="Pfam" id="PF01301"/>
    </source>
</evidence>
<comment type="similarity">
    <text evidence="1 6">Belongs to the glycosyl hydrolase 35 family.</text>
</comment>
<gene>
    <name evidence="11" type="ordered locus">AciPR4_1712</name>
</gene>
<dbReference type="SUPFAM" id="SSF49785">
    <property type="entry name" value="Galactose-binding domain-like"/>
    <property type="match status" value="2"/>
</dbReference>
<feature type="chain" id="PRO_5003229165" description="Beta-galactosidase" evidence="7">
    <location>
        <begin position="29"/>
        <end position="633"/>
    </location>
</feature>
<sequence length="633" mass="70115">MFVMQYFSSGTRAVYAAALLFMACTISAQTAKMPAGSVTHTFRVAGDHFELNGEPVQLLSGEMHYARIPREYWRARLQMAKAMGLNTVATYIFWNVHEPKPGVYDFSGNHDVAAFVKMAQEEGLNVILRAGPYACAEWEFGGYPSWLMKDPKMGSALRSNDEVYMAPVERWIKRLGQEMVPLLISNGGPIVAVQVENEYGDFGGDKKYLAHMLEIFQNAGFKDSFLYTVDPSKALVNGSLEGLPSGVNFGVGNAERGLTALAHLRPGQPLFASEYWPGWFDHWGHPHETRPIPPQLKDIAYTLDHKSSINIYMFHGGTSFGFMSGASWTGGEYLPDVTSYDYDAPLDEAGHPTPKFYAYRDLMAKYVKTPLPLVPAVPEVIAVPEFTVGRASSLWDHLPVPVKSEKPLTMEAMDQSYGYALYRKQLSEPVKGELVLDAVHDYALVYLNGKLIGSIDRRLKQDRITLATDKPARLDILVENSGRINSTKMMRGETKGITRGVTLAGRPLTSWEDYSLPMLDAGTMKASSTKRQVSGPHFSFGSFKVAKVGDTFLDVRALGKGALWINGHAMGRFWNVGPQETLFVPGPWLKRGRNDVVVFDLFDTTAQKSKLAGLTKPILDAETHEVKKTSGAE</sequence>
<dbReference type="PROSITE" id="PS01182">
    <property type="entry name" value="GLYCOSYL_HYDROL_F35"/>
    <property type="match status" value="1"/>
</dbReference>
<dbReference type="HOGENOM" id="CLU_007853_7_2_0"/>
<protein>
    <recommendedName>
        <fullName evidence="5">Beta-galactosidase</fullName>
        <ecNumber evidence="5">3.2.1.23</ecNumber>
    </recommendedName>
</protein>
<dbReference type="eggNOG" id="COG1874">
    <property type="taxonomic scope" value="Bacteria"/>
</dbReference>
<accession>E8V428</accession>
<dbReference type="InterPro" id="IPR019801">
    <property type="entry name" value="Glyco_hydro_35_CS"/>
</dbReference>
<dbReference type="InterPro" id="IPR048912">
    <property type="entry name" value="BetaGal1-like_ABD1"/>
</dbReference>
<dbReference type="AlphaFoldDB" id="E8V428"/>
<keyword evidence="12" id="KW-1185">Reference proteome</keyword>
<dbReference type="Pfam" id="PF21317">
    <property type="entry name" value="BetaGal_ABD_1"/>
    <property type="match status" value="1"/>
</dbReference>
<dbReference type="Proteomes" id="UP000006844">
    <property type="component" value="Chromosome"/>
</dbReference>
<evidence type="ECO:0000313" key="12">
    <source>
        <dbReference type="Proteomes" id="UP000006844"/>
    </source>
</evidence>
<dbReference type="STRING" id="401053.AciPR4_1712"/>
<dbReference type="EMBL" id="CP002467">
    <property type="protein sequence ID" value="ADV82519.1"/>
    <property type="molecule type" value="Genomic_DNA"/>
</dbReference>
<dbReference type="GO" id="GO:0004565">
    <property type="term" value="F:beta-galactosidase activity"/>
    <property type="evidence" value="ECO:0007669"/>
    <property type="project" value="UniProtKB-EC"/>
</dbReference>
<dbReference type="GO" id="GO:0005975">
    <property type="term" value="P:carbohydrate metabolic process"/>
    <property type="evidence" value="ECO:0007669"/>
    <property type="project" value="InterPro"/>
</dbReference>
<feature type="domain" description="Glycoside hydrolase 35 catalytic" evidence="8">
    <location>
        <begin position="49"/>
        <end position="365"/>
    </location>
</feature>
<dbReference type="PIRSF" id="PIRSF006336">
    <property type="entry name" value="B-gal"/>
    <property type="match status" value="1"/>
</dbReference>
<dbReference type="Gene3D" id="2.60.120.260">
    <property type="entry name" value="Galactose-binding domain-like"/>
    <property type="match status" value="2"/>
</dbReference>
<dbReference type="Gene3D" id="3.20.20.80">
    <property type="entry name" value="Glycosidases"/>
    <property type="match status" value="1"/>
</dbReference>
<dbReference type="SUPFAM" id="SSF51445">
    <property type="entry name" value="(Trans)glycosidases"/>
    <property type="match status" value="1"/>
</dbReference>
<dbReference type="RefSeq" id="WP_013568252.1">
    <property type="nucleotide sequence ID" value="NC_014963.1"/>
</dbReference>
<evidence type="ECO:0000256" key="7">
    <source>
        <dbReference type="SAM" id="SignalP"/>
    </source>
</evidence>
<dbReference type="EC" id="3.2.1.23" evidence="5"/>
<feature type="active site" description="Nucleophile" evidence="4">
    <location>
        <position position="274"/>
    </location>
</feature>
<dbReference type="InterPro" id="IPR001944">
    <property type="entry name" value="Glycoside_Hdrlase_35"/>
</dbReference>
<dbReference type="KEGG" id="tsa:AciPR4_1712"/>
<dbReference type="InterPro" id="IPR026283">
    <property type="entry name" value="B-gal_1-like"/>
</dbReference>
<feature type="active site" description="Proton donor" evidence="4">
    <location>
        <position position="198"/>
    </location>
</feature>
<organism evidence="11 12">
    <name type="scientific">Terriglobus saanensis (strain ATCC BAA-1853 / DSM 23119 / SP1PR4)</name>
    <dbReference type="NCBI Taxonomy" id="401053"/>
    <lineage>
        <taxon>Bacteria</taxon>
        <taxon>Pseudomonadati</taxon>
        <taxon>Acidobacteriota</taxon>
        <taxon>Terriglobia</taxon>
        <taxon>Terriglobales</taxon>
        <taxon>Acidobacteriaceae</taxon>
        <taxon>Terriglobus</taxon>
    </lineage>
</organism>
<dbReference type="InterPro" id="IPR031330">
    <property type="entry name" value="Gly_Hdrlase_35_cat"/>
</dbReference>
<evidence type="ECO:0000256" key="6">
    <source>
        <dbReference type="RuleBase" id="RU003679"/>
    </source>
</evidence>
<dbReference type="Pfam" id="PF01301">
    <property type="entry name" value="Glyco_hydro_35"/>
    <property type="match status" value="1"/>
</dbReference>
<dbReference type="InterPro" id="IPR048913">
    <property type="entry name" value="BetaGal_gal-bd"/>
</dbReference>
<comment type="catalytic activity">
    <reaction evidence="5">
        <text>Hydrolysis of terminal non-reducing beta-D-galactose residues in beta-D-galactosides.</text>
        <dbReference type="EC" id="3.2.1.23"/>
    </reaction>
</comment>
<evidence type="ECO:0000313" key="11">
    <source>
        <dbReference type="EMBL" id="ADV82519.1"/>
    </source>
</evidence>
<evidence type="ECO:0000256" key="2">
    <source>
        <dbReference type="ARBA" id="ARBA00022801"/>
    </source>
</evidence>
<feature type="signal peptide" evidence="7">
    <location>
        <begin position="1"/>
        <end position="28"/>
    </location>
</feature>
<keyword evidence="7" id="KW-0732">Signal</keyword>
<evidence type="ECO:0000259" key="9">
    <source>
        <dbReference type="Pfam" id="PF21317"/>
    </source>
</evidence>
<name>E8V428_TERSS</name>
<evidence type="ECO:0000256" key="5">
    <source>
        <dbReference type="RuleBase" id="RU000675"/>
    </source>
</evidence>
<evidence type="ECO:0000259" key="10">
    <source>
        <dbReference type="Pfam" id="PF21467"/>
    </source>
</evidence>
<dbReference type="Pfam" id="PF21467">
    <property type="entry name" value="BetaGal_gal-bd"/>
    <property type="match status" value="1"/>
</dbReference>
<proteinExistence type="inferred from homology"/>
<feature type="domain" description="Beta-galactosidase 1-like first all-beta" evidence="9">
    <location>
        <begin position="407"/>
        <end position="516"/>
    </location>
</feature>
<dbReference type="PANTHER" id="PTHR23421">
    <property type="entry name" value="BETA-GALACTOSIDASE RELATED"/>
    <property type="match status" value="1"/>
</dbReference>
<evidence type="ECO:0000256" key="3">
    <source>
        <dbReference type="ARBA" id="ARBA00023295"/>
    </source>
</evidence>
<evidence type="ECO:0000256" key="4">
    <source>
        <dbReference type="PIRSR" id="PIRSR006336-1"/>
    </source>
</evidence>
<reference evidence="11 12" key="1">
    <citation type="journal article" date="2012" name="Stand. Genomic Sci.">
        <title>Complete genome sequence of Terriglobus saanensis type strain SP1PR4(T), an Acidobacteria from tundra soil.</title>
        <authorList>
            <person name="Rawat S.R."/>
            <person name="Mannisto M.K."/>
            <person name="Starovoytov V."/>
            <person name="Goodwin L."/>
            <person name="Nolan M."/>
            <person name="Hauser L."/>
            <person name="Land M."/>
            <person name="Davenport K.W."/>
            <person name="Woyke T."/>
            <person name="Haggblom M.M."/>
        </authorList>
    </citation>
    <scope>NUCLEOTIDE SEQUENCE</scope>
    <source>
        <strain evidence="12">ATCC BAA-1853 / DSM 23119 / SP1PR4</strain>
    </source>
</reference>